<dbReference type="GO" id="GO:0005737">
    <property type="term" value="C:cytoplasm"/>
    <property type="evidence" value="ECO:0007669"/>
    <property type="project" value="TreeGrafter"/>
</dbReference>
<dbReference type="Proteomes" id="UP000017746">
    <property type="component" value="Chromosome"/>
</dbReference>
<dbReference type="Gene3D" id="3.40.630.30">
    <property type="match status" value="1"/>
</dbReference>
<protein>
    <submittedName>
        <fullName evidence="2">YoaA-like N-acetyltransferase</fullName>
    </submittedName>
</protein>
<proteinExistence type="predicted"/>
<dbReference type="STRING" id="1246995.AFR_26855"/>
<name>U5W3N9_9ACTN</name>
<dbReference type="InterPro" id="IPR051908">
    <property type="entry name" value="Ribosomal_N-acetyltransferase"/>
</dbReference>
<evidence type="ECO:0000313" key="2">
    <source>
        <dbReference type="EMBL" id="AGZ43632.1"/>
    </source>
</evidence>
<dbReference type="PANTHER" id="PTHR43441:SF10">
    <property type="entry name" value="ACETYLTRANSFERASE"/>
    <property type="match status" value="1"/>
</dbReference>
<dbReference type="eggNOG" id="COG1670">
    <property type="taxonomic scope" value="Bacteria"/>
</dbReference>
<dbReference type="KEGG" id="afs:AFR_26855"/>
<dbReference type="PANTHER" id="PTHR43441">
    <property type="entry name" value="RIBOSOMAL-PROTEIN-SERINE ACETYLTRANSFERASE"/>
    <property type="match status" value="1"/>
</dbReference>
<dbReference type="AlphaFoldDB" id="U5W3N9"/>
<dbReference type="CDD" id="cd04301">
    <property type="entry name" value="NAT_SF"/>
    <property type="match status" value="1"/>
</dbReference>
<evidence type="ECO:0000259" key="1">
    <source>
        <dbReference type="PROSITE" id="PS51186"/>
    </source>
</evidence>
<keyword evidence="2" id="KW-0808">Transferase</keyword>
<dbReference type="PROSITE" id="PS51186">
    <property type="entry name" value="GNAT"/>
    <property type="match status" value="1"/>
</dbReference>
<reference evidence="2 3" key="1">
    <citation type="journal article" date="2014" name="J. Biotechnol.">
        <title>Complete genome sequence of the actinobacterium Actinoplanes friuliensis HAG 010964, producer of the lipopeptide antibiotic friulimycin.</title>
        <authorList>
            <person name="Ruckert C."/>
            <person name="Szczepanowski R."/>
            <person name="Albersmeier A."/>
            <person name="Goesmann A."/>
            <person name="Fischer N."/>
            <person name="Steinkamper A."/>
            <person name="Puhler A."/>
            <person name="Biener R."/>
            <person name="Schwartz D."/>
            <person name="Kalinowski J."/>
        </authorList>
    </citation>
    <scope>NUCLEOTIDE SEQUENCE [LARGE SCALE GENOMIC DNA]</scope>
    <source>
        <strain evidence="2 3">DSM 7358</strain>
    </source>
</reference>
<organism evidence="2 3">
    <name type="scientific">Actinoplanes friuliensis DSM 7358</name>
    <dbReference type="NCBI Taxonomy" id="1246995"/>
    <lineage>
        <taxon>Bacteria</taxon>
        <taxon>Bacillati</taxon>
        <taxon>Actinomycetota</taxon>
        <taxon>Actinomycetes</taxon>
        <taxon>Micromonosporales</taxon>
        <taxon>Micromonosporaceae</taxon>
        <taxon>Actinoplanes</taxon>
    </lineage>
</organism>
<dbReference type="HOGENOM" id="CLU_013985_3_4_11"/>
<dbReference type="SUPFAM" id="SSF55729">
    <property type="entry name" value="Acyl-CoA N-acyltransferases (Nat)"/>
    <property type="match status" value="1"/>
</dbReference>
<dbReference type="GO" id="GO:0008999">
    <property type="term" value="F:protein-N-terminal-alanine acetyltransferase activity"/>
    <property type="evidence" value="ECO:0007669"/>
    <property type="project" value="TreeGrafter"/>
</dbReference>
<sequence>MAGRLTRVPRLVSPVVAAGTLARLDQPLLAGVGFMLRPWQIADARVVAAAYADEGIQRWHARSMTADESLTWIRSWPDRWRQETGAGWAVADDRVLGQISLRTIDLAEGQAEISYWVLPEARGRRIAAGALEVLTGWAFSILGLHRIEVRHSTANEASCRVAERAGYAYEGTLRSQALHPDGWHDMHLHARTAGT</sequence>
<dbReference type="EMBL" id="CP006272">
    <property type="protein sequence ID" value="AGZ43632.1"/>
    <property type="molecule type" value="Genomic_DNA"/>
</dbReference>
<dbReference type="Pfam" id="PF13302">
    <property type="entry name" value="Acetyltransf_3"/>
    <property type="match status" value="1"/>
</dbReference>
<dbReference type="GO" id="GO:1990189">
    <property type="term" value="F:protein N-terminal-serine acetyltransferase activity"/>
    <property type="evidence" value="ECO:0007669"/>
    <property type="project" value="TreeGrafter"/>
</dbReference>
<dbReference type="InterPro" id="IPR000182">
    <property type="entry name" value="GNAT_dom"/>
</dbReference>
<keyword evidence="3" id="KW-1185">Reference proteome</keyword>
<accession>U5W3N9</accession>
<evidence type="ECO:0000313" key="3">
    <source>
        <dbReference type="Proteomes" id="UP000017746"/>
    </source>
</evidence>
<dbReference type="PATRIC" id="fig|1246995.3.peg.5442"/>
<feature type="domain" description="N-acetyltransferase" evidence="1">
    <location>
        <begin position="34"/>
        <end position="189"/>
    </location>
</feature>
<dbReference type="InterPro" id="IPR016181">
    <property type="entry name" value="Acyl_CoA_acyltransferase"/>
</dbReference>
<gene>
    <name evidence="2" type="ORF">AFR_26855</name>
</gene>